<organism evidence="1 2">
    <name type="scientific">Flavobacterium alvei</name>
    <dbReference type="NCBI Taxonomy" id="2080416"/>
    <lineage>
        <taxon>Bacteria</taxon>
        <taxon>Pseudomonadati</taxon>
        <taxon>Bacteroidota</taxon>
        <taxon>Flavobacteriia</taxon>
        <taxon>Flavobacteriales</taxon>
        <taxon>Flavobacteriaceae</taxon>
        <taxon>Flavobacterium</taxon>
    </lineage>
</organism>
<evidence type="ECO:0000313" key="2">
    <source>
        <dbReference type="Proteomes" id="UP000237310"/>
    </source>
</evidence>
<dbReference type="InterPro" id="IPR011856">
    <property type="entry name" value="tRNA_endonuc-like_dom_sf"/>
</dbReference>
<proteinExistence type="predicted"/>
<dbReference type="Gene3D" id="3.40.1350.10">
    <property type="match status" value="1"/>
</dbReference>
<keyword evidence="2" id="KW-1185">Reference proteome</keyword>
<comment type="caution">
    <text evidence="1">The sequence shown here is derived from an EMBL/GenBank/DDBJ whole genome shotgun (WGS) entry which is preliminary data.</text>
</comment>
<protein>
    <submittedName>
        <fullName evidence="1">Uncharacterized protein</fullName>
    </submittedName>
</protein>
<name>A0A2S5AB98_9FLAO</name>
<dbReference type="EMBL" id="PQVG01000004">
    <property type="protein sequence ID" value="POY39848.1"/>
    <property type="molecule type" value="Genomic_DNA"/>
</dbReference>
<sequence length="300" mass="35117">MIGQNNFIKIKTLENEIKIGKKIFIRSAGKDEYWLQDIIYDNPKVLGLGNLVPVNKEKKQSSGGRLDILLKDPEQNSMYEVEVMLGETDPSHIIRSIEYWDNEKRKYPQRQHFCVLVAESFDRRYFNVIQLMSLNIPMIAVQADLLEVGGEKILNFTKIIDIYLEPEENEEDVKVVNEATWTNDAPWVHTNAKELIEIYKEQDSKINIGFTQSYVSINIDGKNAYWLHKRMKPTSTLSFSVKDEEKTEAIKKLLEEAGFSYTYNRYKEFMLNIDVKIIKSNTPLLKEIHQIRFKKIIEEE</sequence>
<reference evidence="1 2" key="1">
    <citation type="submission" date="2018-01" db="EMBL/GenBank/DDBJ databases">
        <authorList>
            <person name="Gaut B.S."/>
            <person name="Morton B.R."/>
            <person name="Clegg M.T."/>
            <person name="Duvall M.R."/>
        </authorList>
    </citation>
    <scope>NUCLEOTIDE SEQUENCE [LARGE SCALE GENOMIC DNA]</scope>
    <source>
        <strain evidence="1 2">HR-AY</strain>
    </source>
</reference>
<gene>
    <name evidence="1" type="ORF">C3L50_08435</name>
</gene>
<dbReference type="Proteomes" id="UP000237310">
    <property type="component" value="Unassembled WGS sequence"/>
</dbReference>
<dbReference type="AlphaFoldDB" id="A0A2S5AB98"/>
<accession>A0A2S5AB98</accession>
<evidence type="ECO:0000313" key="1">
    <source>
        <dbReference type="EMBL" id="POY39848.1"/>
    </source>
</evidence>
<dbReference type="GO" id="GO:0003676">
    <property type="term" value="F:nucleic acid binding"/>
    <property type="evidence" value="ECO:0007669"/>
    <property type="project" value="InterPro"/>
</dbReference>